<feature type="domain" description="DUF7281" evidence="1">
    <location>
        <begin position="128"/>
        <end position="247"/>
    </location>
</feature>
<keyword evidence="3" id="KW-1185">Reference proteome</keyword>
<dbReference type="KEGG" id="hhc:M911_04865"/>
<dbReference type="HOGENOM" id="CLU_969592_0_0_6"/>
<dbReference type="OrthoDB" id="6381926at2"/>
<dbReference type="Proteomes" id="UP000019442">
    <property type="component" value="Chromosome"/>
</dbReference>
<evidence type="ECO:0000313" key="3">
    <source>
        <dbReference type="Proteomes" id="UP000019442"/>
    </source>
</evidence>
<dbReference type="EMBL" id="CP007268">
    <property type="protein sequence ID" value="AHK78623.1"/>
    <property type="molecule type" value="Genomic_DNA"/>
</dbReference>
<organism evidence="2 3">
    <name type="scientific">Ectothiorhodospira haloalkaliphila</name>
    <dbReference type="NCBI Taxonomy" id="421628"/>
    <lineage>
        <taxon>Bacteria</taxon>
        <taxon>Pseudomonadati</taxon>
        <taxon>Pseudomonadota</taxon>
        <taxon>Gammaproteobacteria</taxon>
        <taxon>Chromatiales</taxon>
        <taxon>Ectothiorhodospiraceae</taxon>
        <taxon>Ectothiorhodospira</taxon>
    </lineage>
</organism>
<dbReference type="AlphaFoldDB" id="W8KHK7"/>
<accession>W8KHK7</accession>
<gene>
    <name evidence="2" type="ORF">M911_04865</name>
</gene>
<dbReference type="Pfam" id="PF23947">
    <property type="entry name" value="DUF7281"/>
    <property type="match status" value="1"/>
</dbReference>
<evidence type="ECO:0000259" key="1">
    <source>
        <dbReference type="Pfam" id="PF23947"/>
    </source>
</evidence>
<reference evidence="2 3" key="1">
    <citation type="journal article" date="2014" name="J Genomics">
        <title>Draft Genome Sequence of the Extremely Halophilic Phototrophic Purple Sulfur Bacterium Halorhodospira halochloris.</title>
        <authorList>
            <person name="Singh K.S."/>
            <person name="Kirksey J."/>
            <person name="Hoff W.D."/>
            <person name="Deole R."/>
        </authorList>
    </citation>
    <scope>NUCLEOTIDE SEQUENCE [LARGE SCALE GENOMIC DNA]</scope>
    <source>
        <strain evidence="2 3">A</strain>
    </source>
</reference>
<proteinExistence type="predicted"/>
<protein>
    <recommendedName>
        <fullName evidence="1">DUF7281 domain-containing protein</fullName>
    </recommendedName>
</protein>
<reference evidence="3" key="2">
    <citation type="submission" date="2014-02" db="EMBL/GenBank/DDBJ databases">
        <title>Draft Genome Sequence of extremely halophilic bacteria Halorhodospira halochloris.</title>
        <authorList>
            <person name="Singh K.S."/>
        </authorList>
    </citation>
    <scope>NUCLEOTIDE SEQUENCE [LARGE SCALE GENOMIC DNA]</scope>
    <source>
        <strain evidence="3">A</strain>
    </source>
</reference>
<evidence type="ECO:0000313" key="2">
    <source>
        <dbReference type="EMBL" id="AHK78623.1"/>
    </source>
</evidence>
<dbReference type="RefSeq" id="WP_025280991.1">
    <property type="nucleotide sequence ID" value="NZ_CP007268.1"/>
</dbReference>
<name>W8KHK7_9GAMM</name>
<sequence length="296" mass="32315">MNLSPGAYRLLREVRKKLLHEPGVAKSRSGKVMAEIEAWCHEHDMVLGMRCSTRTLRFDRELLAQIDATLVASGLPPIDANLSGLTTAEQARHGNREEKGVRENPRDHRVLASLPAGAVRPGIAATPRDVHDLDWRQIQLSAFDVLVQVENLDSFYGLASHLPALASWSCPLLLYRGDSHYGGGFGRLSDAWASTARPHVYFGDFDAAGIRNALSSGATDLLLPPIAWLGERATSEHLPEGQYQYQAALHDIEAGLPAGHPLGDYLAILLGQQRGLRQQWFSGQLVVVPLGAIRSG</sequence>
<dbReference type="InterPro" id="IPR055705">
    <property type="entry name" value="DUF7281"/>
</dbReference>